<keyword evidence="2" id="KW-0645">Protease</keyword>
<name>H0UIS5_9BACT</name>
<keyword evidence="2" id="KW-0031">Aminopeptidase</keyword>
<feature type="domain" description="Peptidase M24" evidence="1">
    <location>
        <begin position="160"/>
        <end position="376"/>
    </location>
</feature>
<evidence type="ECO:0000313" key="2">
    <source>
        <dbReference type="EMBL" id="EHM12719.1"/>
    </source>
</evidence>
<dbReference type="InterPro" id="IPR036005">
    <property type="entry name" value="Creatinase/aminopeptidase-like"/>
</dbReference>
<evidence type="ECO:0000313" key="3">
    <source>
        <dbReference type="Proteomes" id="UP000003806"/>
    </source>
</evidence>
<dbReference type="STRING" id="885272.JonanDRAFT_0300"/>
<dbReference type="InterPro" id="IPR050659">
    <property type="entry name" value="Peptidase_M24B"/>
</dbReference>
<organism evidence="2 3">
    <name type="scientific">Jonquetella anthropi DSM 22815</name>
    <dbReference type="NCBI Taxonomy" id="885272"/>
    <lineage>
        <taxon>Bacteria</taxon>
        <taxon>Thermotogati</taxon>
        <taxon>Synergistota</taxon>
        <taxon>Synergistia</taxon>
        <taxon>Synergistales</taxon>
        <taxon>Dethiosulfovibrionaceae</taxon>
        <taxon>Jonquetella</taxon>
    </lineage>
</organism>
<protein>
    <submittedName>
        <fullName evidence="2">Xaa-Pro aminopeptidase</fullName>
    </submittedName>
</protein>
<dbReference type="Proteomes" id="UP000003806">
    <property type="component" value="Chromosome"/>
</dbReference>
<dbReference type="HOGENOM" id="CLU_701661_0_0_0"/>
<dbReference type="AlphaFoldDB" id="H0UIS5"/>
<dbReference type="EMBL" id="CM001376">
    <property type="protein sequence ID" value="EHM12719.1"/>
    <property type="molecule type" value="Genomic_DNA"/>
</dbReference>
<dbReference type="eggNOG" id="COG0006">
    <property type="taxonomic scope" value="Bacteria"/>
</dbReference>
<dbReference type="CDD" id="cd01066">
    <property type="entry name" value="APP_MetAP"/>
    <property type="match status" value="1"/>
</dbReference>
<dbReference type="Gene3D" id="3.90.230.10">
    <property type="entry name" value="Creatinase/methionine aminopeptidase superfamily"/>
    <property type="match status" value="1"/>
</dbReference>
<dbReference type="InterPro" id="IPR000994">
    <property type="entry name" value="Pept_M24"/>
</dbReference>
<evidence type="ECO:0000259" key="1">
    <source>
        <dbReference type="Pfam" id="PF00557"/>
    </source>
</evidence>
<dbReference type="SUPFAM" id="SSF55920">
    <property type="entry name" value="Creatinase/aminopeptidase"/>
    <property type="match status" value="1"/>
</dbReference>
<proteinExistence type="predicted"/>
<dbReference type="GO" id="GO:0004177">
    <property type="term" value="F:aminopeptidase activity"/>
    <property type="evidence" value="ECO:0007669"/>
    <property type="project" value="UniProtKB-KW"/>
</dbReference>
<dbReference type="RefSeq" id="WP_008520133.1">
    <property type="nucleotide sequence ID" value="NZ_CM001376.1"/>
</dbReference>
<gene>
    <name evidence="2" type="ORF">JonanDRAFT_0300</name>
</gene>
<accession>H0UIS5</accession>
<dbReference type="OrthoDB" id="9806388at2"/>
<dbReference type="PANTHER" id="PTHR46112">
    <property type="entry name" value="AMINOPEPTIDASE"/>
    <property type="match status" value="1"/>
</dbReference>
<reference evidence="2 3" key="1">
    <citation type="submission" date="2011-11" db="EMBL/GenBank/DDBJ databases">
        <title>The Noncontiguous Finished genome of Jonquetella anthropi DSM 22815.</title>
        <authorList>
            <consortium name="US DOE Joint Genome Institute (JGI-PGF)"/>
            <person name="Lucas S."/>
            <person name="Copeland A."/>
            <person name="Lapidus A."/>
            <person name="Glavina del Rio T."/>
            <person name="Dalin E."/>
            <person name="Tice H."/>
            <person name="Bruce D."/>
            <person name="Goodwin L."/>
            <person name="Pitluck S."/>
            <person name="Peters L."/>
            <person name="Mikhailova N."/>
            <person name="Held B."/>
            <person name="Kyrpides N."/>
            <person name="Mavromatis K."/>
            <person name="Ivanova N."/>
            <person name="Markowitz V."/>
            <person name="Cheng J.-F."/>
            <person name="Hugenholtz P."/>
            <person name="Woyke T."/>
            <person name="Wu D."/>
            <person name="Gronow S."/>
            <person name="Wellnitz S."/>
            <person name="Brambilla E."/>
            <person name="Klenk H.-P."/>
            <person name="Eisen J.A."/>
        </authorList>
    </citation>
    <scope>NUCLEOTIDE SEQUENCE [LARGE SCALE GENOMIC DNA]</scope>
    <source>
        <strain evidence="2 3">DSM 22815</strain>
    </source>
</reference>
<keyword evidence="2" id="KW-0378">Hydrolase</keyword>
<dbReference type="Pfam" id="PF00557">
    <property type="entry name" value="Peptidase_M24"/>
    <property type="match status" value="1"/>
</dbReference>
<sequence>MSWKSDLFEARRSDVLADLAAEEFSGLAVGAWGSALGVANGSLGFLRYLVDFNPLNSFALLLLKARRRPVLLVQNVFYAARASETLPGVEVLFVPPDQFPAEAASRVRELFARGELVAVAGKNWMSWPLWAALSGCGPRWGDGEGLLARRRTVKEPWELELHRRGGEICDRMVASLGGLVRSGKPAYQIQAALEHIAKDEGAEYAQTWLTVAPRADRCRFTRDEGLRTPQTGDQVLLGIFLMYEGYWGHELRTGAVGTPDARQVELFETVKAMEDAGFGKLRPGNDLKNAAGAMTDVLERRKRDEWGSLFRFRDGHGLGLDYEEPILTGPFPHDYAPPAQEPESVEVRPGMVFELHPNVFSAAVGGAVIGDMVEITPRGPEFITRSPRELAVW</sequence>
<keyword evidence="3" id="KW-1185">Reference proteome</keyword>
<dbReference type="PANTHER" id="PTHR46112:SF3">
    <property type="entry name" value="AMINOPEPTIDASE YPDF"/>
    <property type="match status" value="1"/>
</dbReference>